<evidence type="ECO:0000313" key="3">
    <source>
        <dbReference type="Proteomes" id="UP000675881"/>
    </source>
</evidence>
<feature type="region of interest" description="Disordered" evidence="1">
    <location>
        <begin position="167"/>
        <end position="238"/>
    </location>
</feature>
<reference evidence="2" key="1">
    <citation type="submission" date="2021-02" db="EMBL/GenBank/DDBJ databases">
        <authorList>
            <person name="Bekaert M."/>
        </authorList>
    </citation>
    <scope>NUCLEOTIDE SEQUENCE</scope>
    <source>
        <strain evidence="2">IoA-00</strain>
    </source>
</reference>
<sequence length="238" mass="26450">MGPGRGLIGVKHPDRSVKTIQFHSTKCFRVKALRTVGRVSNLEVLNTSRLFTEKVKEAGFMRSESNKECLNQHPGLKASNFSLGSSSVVSYAQVVKIADLDTSLAMKKPSIECSQPRKKITDLAPFQPERGLLSSKNSIPPIECEPSVPPHKYRILGCRTNCGKIKGDRGRRHCKTPHRGDKKRVYSREEVGRVSPVPSQNNSKKEHGLPESYKVNQIEPASDMQTSTLPQNPKFDST</sequence>
<protein>
    <submittedName>
        <fullName evidence="2">(salmon louse) hypothetical protein</fullName>
    </submittedName>
</protein>
<keyword evidence="3" id="KW-1185">Reference proteome</keyword>
<feature type="compositionally biased region" description="Basic residues" evidence="1">
    <location>
        <begin position="169"/>
        <end position="182"/>
    </location>
</feature>
<feature type="compositionally biased region" description="Basic and acidic residues" evidence="1">
    <location>
        <begin position="183"/>
        <end position="192"/>
    </location>
</feature>
<gene>
    <name evidence="2" type="ORF">LSAA_3708</name>
</gene>
<feature type="compositionally biased region" description="Polar residues" evidence="1">
    <location>
        <begin position="223"/>
        <end position="238"/>
    </location>
</feature>
<name>A0A7R8CHE5_LEPSM</name>
<organism evidence="2 3">
    <name type="scientific">Lepeophtheirus salmonis</name>
    <name type="common">Salmon louse</name>
    <name type="synonym">Caligus salmonis</name>
    <dbReference type="NCBI Taxonomy" id="72036"/>
    <lineage>
        <taxon>Eukaryota</taxon>
        <taxon>Metazoa</taxon>
        <taxon>Ecdysozoa</taxon>
        <taxon>Arthropoda</taxon>
        <taxon>Crustacea</taxon>
        <taxon>Multicrustacea</taxon>
        <taxon>Hexanauplia</taxon>
        <taxon>Copepoda</taxon>
        <taxon>Siphonostomatoida</taxon>
        <taxon>Caligidae</taxon>
        <taxon>Lepeophtheirus</taxon>
    </lineage>
</organism>
<accession>A0A7R8CHE5</accession>
<dbReference type="EMBL" id="HG994591">
    <property type="protein sequence ID" value="CAF2819373.1"/>
    <property type="molecule type" value="Genomic_DNA"/>
</dbReference>
<proteinExistence type="predicted"/>
<evidence type="ECO:0000256" key="1">
    <source>
        <dbReference type="SAM" id="MobiDB-lite"/>
    </source>
</evidence>
<evidence type="ECO:0000313" key="2">
    <source>
        <dbReference type="EMBL" id="CAF2819373.1"/>
    </source>
</evidence>
<dbReference type="Proteomes" id="UP000675881">
    <property type="component" value="Chromosome 12"/>
</dbReference>
<dbReference type="AlphaFoldDB" id="A0A7R8CHE5"/>